<keyword evidence="6 13" id="KW-0418">Kinase</keyword>
<protein>
    <submittedName>
        <fullName evidence="13">Diacylglycerol kinase family lipid kinase</fullName>
    </submittedName>
</protein>
<sequence>MTNKTKISVIINPIAGKTHNNMLPEILETKFKHSHYDIEIRHTLHPNHACELAKEAVQKRYKGVLAVGGDGTINEVATALCGTDTALGIIPYGSGNGLARHLKIPLDIEKAIDIILDGDISPLDYCTANDKPFFCTCGIGFDAQVSDRFAKSRKRGALEYVKSAIAEYLKYRPQRYKITTPTGVITEKAFIIACGNASQYGNNAYIAPNANIQDGQIDVTVILPITPIDTAVLGILLFSKHIDQDTNIISFRTPRLTIERDNAGVVHLDGEPIEMGSTITINCHPSGLKVFTPTKSDDKNNIFSAIESEFWNFVNSVRAELNI</sequence>
<evidence type="ECO:0000313" key="14">
    <source>
        <dbReference type="Proteomes" id="UP000824076"/>
    </source>
</evidence>
<dbReference type="EMBL" id="DVMS01000067">
    <property type="protein sequence ID" value="HIU38506.1"/>
    <property type="molecule type" value="Genomic_DNA"/>
</dbReference>
<dbReference type="GO" id="GO:0046872">
    <property type="term" value="F:metal ion binding"/>
    <property type="evidence" value="ECO:0007669"/>
    <property type="project" value="UniProtKB-KW"/>
</dbReference>
<gene>
    <name evidence="13" type="ORF">IAD18_02425</name>
</gene>
<evidence type="ECO:0000256" key="5">
    <source>
        <dbReference type="ARBA" id="ARBA00022741"/>
    </source>
</evidence>
<dbReference type="InterPro" id="IPR005218">
    <property type="entry name" value="Diacylglycerol/lipid_kinase"/>
</dbReference>
<dbReference type="PANTHER" id="PTHR12358:SF106">
    <property type="entry name" value="LIPID KINASE YEGS"/>
    <property type="match status" value="1"/>
</dbReference>
<dbReference type="Gene3D" id="3.40.50.10330">
    <property type="entry name" value="Probable inorganic polyphosphate/atp-NAD kinase, domain 1"/>
    <property type="match status" value="1"/>
</dbReference>
<dbReference type="Pfam" id="PF19279">
    <property type="entry name" value="YegS_C"/>
    <property type="match status" value="1"/>
</dbReference>
<reference evidence="13" key="1">
    <citation type="submission" date="2020-10" db="EMBL/GenBank/DDBJ databases">
        <authorList>
            <person name="Gilroy R."/>
        </authorList>
    </citation>
    <scope>NUCLEOTIDE SEQUENCE</scope>
    <source>
        <strain evidence="13">17073</strain>
    </source>
</reference>
<evidence type="ECO:0000256" key="1">
    <source>
        <dbReference type="ARBA" id="ARBA00001946"/>
    </source>
</evidence>
<reference evidence="13" key="2">
    <citation type="journal article" date="2021" name="PeerJ">
        <title>Extensive microbial diversity within the chicken gut microbiome revealed by metagenomics and culture.</title>
        <authorList>
            <person name="Gilroy R."/>
            <person name="Ravi A."/>
            <person name="Getino M."/>
            <person name="Pursley I."/>
            <person name="Horton D.L."/>
            <person name="Alikhan N.F."/>
            <person name="Baker D."/>
            <person name="Gharbi K."/>
            <person name="Hall N."/>
            <person name="Watson M."/>
            <person name="Adriaenssens E.M."/>
            <person name="Foster-Nyarko E."/>
            <person name="Jarju S."/>
            <person name="Secka A."/>
            <person name="Antonio M."/>
            <person name="Oren A."/>
            <person name="Chaudhuri R.R."/>
            <person name="La Ragione R."/>
            <person name="Hildebrand F."/>
            <person name="Pallen M.J."/>
        </authorList>
    </citation>
    <scope>NUCLEOTIDE SEQUENCE</scope>
    <source>
        <strain evidence="13">17073</strain>
    </source>
</reference>
<accession>A0A9D1IKX3</accession>
<dbReference type="InterPro" id="IPR045540">
    <property type="entry name" value="YegS/DAGK_C"/>
</dbReference>
<dbReference type="Pfam" id="PF00781">
    <property type="entry name" value="DAGK_cat"/>
    <property type="match status" value="1"/>
</dbReference>
<dbReference type="InterPro" id="IPR050187">
    <property type="entry name" value="Lipid_Phosphate_FormReg"/>
</dbReference>
<evidence type="ECO:0000256" key="3">
    <source>
        <dbReference type="ARBA" id="ARBA00022679"/>
    </source>
</evidence>
<dbReference type="NCBIfam" id="TIGR00147">
    <property type="entry name" value="YegS/Rv2252/BmrU family lipid kinase"/>
    <property type="match status" value="1"/>
</dbReference>
<dbReference type="SMART" id="SM00046">
    <property type="entry name" value="DAGKc"/>
    <property type="match status" value="1"/>
</dbReference>
<dbReference type="InterPro" id="IPR016064">
    <property type="entry name" value="NAD/diacylglycerol_kinase_sf"/>
</dbReference>
<dbReference type="Proteomes" id="UP000824076">
    <property type="component" value="Unassembled WGS sequence"/>
</dbReference>
<keyword evidence="10" id="KW-0594">Phospholipid biosynthesis</keyword>
<comment type="cofactor">
    <cofactor evidence="1">
        <name>Mg(2+)</name>
        <dbReference type="ChEBI" id="CHEBI:18420"/>
    </cofactor>
</comment>
<evidence type="ECO:0000313" key="13">
    <source>
        <dbReference type="EMBL" id="HIU38506.1"/>
    </source>
</evidence>
<evidence type="ECO:0000256" key="9">
    <source>
        <dbReference type="ARBA" id="ARBA00023098"/>
    </source>
</evidence>
<comment type="caution">
    <text evidence="13">The sequence shown here is derived from an EMBL/GenBank/DDBJ whole genome shotgun (WGS) entry which is preliminary data.</text>
</comment>
<dbReference type="GO" id="GO:0016301">
    <property type="term" value="F:kinase activity"/>
    <property type="evidence" value="ECO:0007669"/>
    <property type="project" value="UniProtKB-KW"/>
</dbReference>
<dbReference type="SUPFAM" id="SSF111331">
    <property type="entry name" value="NAD kinase/diacylglycerol kinase-like"/>
    <property type="match status" value="1"/>
</dbReference>
<keyword evidence="11" id="KW-1208">Phospholipid metabolism</keyword>
<evidence type="ECO:0000256" key="2">
    <source>
        <dbReference type="ARBA" id="ARBA00022516"/>
    </source>
</evidence>
<dbReference type="InterPro" id="IPR001206">
    <property type="entry name" value="Diacylglycerol_kinase_cat_dom"/>
</dbReference>
<feature type="domain" description="DAGKc" evidence="12">
    <location>
        <begin position="2"/>
        <end position="132"/>
    </location>
</feature>
<dbReference type="GO" id="GO:0005524">
    <property type="term" value="F:ATP binding"/>
    <property type="evidence" value="ECO:0007669"/>
    <property type="project" value="UniProtKB-KW"/>
</dbReference>
<name>A0A9D1IKX3_9BACT</name>
<dbReference type="InterPro" id="IPR017438">
    <property type="entry name" value="ATP-NAD_kinase_N"/>
</dbReference>
<proteinExistence type="predicted"/>
<keyword evidence="3" id="KW-0808">Transferase</keyword>
<evidence type="ECO:0000256" key="11">
    <source>
        <dbReference type="ARBA" id="ARBA00023264"/>
    </source>
</evidence>
<evidence type="ECO:0000256" key="8">
    <source>
        <dbReference type="ARBA" id="ARBA00022842"/>
    </source>
</evidence>
<keyword evidence="2" id="KW-0444">Lipid biosynthesis</keyword>
<evidence type="ECO:0000256" key="4">
    <source>
        <dbReference type="ARBA" id="ARBA00022723"/>
    </source>
</evidence>
<evidence type="ECO:0000256" key="10">
    <source>
        <dbReference type="ARBA" id="ARBA00023209"/>
    </source>
</evidence>
<evidence type="ECO:0000256" key="6">
    <source>
        <dbReference type="ARBA" id="ARBA00022777"/>
    </source>
</evidence>
<keyword evidence="4" id="KW-0479">Metal-binding</keyword>
<dbReference type="GO" id="GO:0008654">
    <property type="term" value="P:phospholipid biosynthetic process"/>
    <property type="evidence" value="ECO:0007669"/>
    <property type="project" value="UniProtKB-KW"/>
</dbReference>
<keyword evidence="7" id="KW-0067">ATP-binding</keyword>
<dbReference type="AlphaFoldDB" id="A0A9D1IKX3"/>
<dbReference type="PROSITE" id="PS50146">
    <property type="entry name" value="DAGK"/>
    <property type="match status" value="1"/>
</dbReference>
<keyword evidence="9" id="KW-0443">Lipid metabolism</keyword>
<evidence type="ECO:0000256" key="7">
    <source>
        <dbReference type="ARBA" id="ARBA00022840"/>
    </source>
</evidence>
<dbReference type="GO" id="GO:0005886">
    <property type="term" value="C:plasma membrane"/>
    <property type="evidence" value="ECO:0007669"/>
    <property type="project" value="TreeGrafter"/>
</dbReference>
<organism evidence="13 14">
    <name type="scientific">Candidatus Limisoma intestinavium</name>
    <dbReference type="NCBI Taxonomy" id="2840856"/>
    <lineage>
        <taxon>Bacteria</taxon>
        <taxon>Pseudomonadati</taxon>
        <taxon>Bacteroidota</taxon>
        <taxon>Bacteroidia</taxon>
        <taxon>Bacteroidales</taxon>
        <taxon>Candidatus Limisoma</taxon>
    </lineage>
</organism>
<dbReference type="Gene3D" id="2.60.200.40">
    <property type="match status" value="1"/>
</dbReference>
<keyword evidence="5" id="KW-0547">Nucleotide-binding</keyword>
<dbReference type="PANTHER" id="PTHR12358">
    <property type="entry name" value="SPHINGOSINE KINASE"/>
    <property type="match status" value="1"/>
</dbReference>
<evidence type="ECO:0000259" key="12">
    <source>
        <dbReference type="PROSITE" id="PS50146"/>
    </source>
</evidence>
<keyword evidence="8" id="KW-0460">Magnesium</keyword>